<reference evidence="4" key="1">
    <citation type="submission" date="2017-02" db="UniProtKB">
        <authorList>
            <consortium name="WormBaseParasite"/>
        </authorList>
    </citation>
    <scope>IDENTIFICATION</scope>
</reference>
<dbReference type="Proteomes" id="UP000276776">
    <property type="component" value="Unassembled WGS sequence"/>
</dbReference>
<feature type="compositionally biased region" description="Polar residues" evidence="1">
    <location>
        <begin position="10"/>
        <end position="21"/>
    </location>
</feature>
<organism evidence="4">
    <name type="scientific">Thelazia callipaeda</name>
    <name type="common">Oriental eyeworm</name>
    <name type="synonym">Parasitic nematode</name>
    <dbReference type="NCBI Taxonomy" id="103827"/>
    <lineage>
        <taxon>Eukaryota</taxon>
        <taxon>Metazoa</taxon>
        <taxon>Ecdysozoa</taxon>
        <taxon>Nematoda</taxon>
        <taxon>Chromadorea</taxon>
        <taxon>Rhabditida</taxon>
        <taxon>Spirurina</taxon>
        <taxon>Spiruromorpha</taxon>
        <taxon>Thelazioidea</taxon>
        <taxon>Thelaziidae</taxon>
        <taxon>Thelazia</taxon>
    </lineage>
</organism>
<dbReference type="AlphaFoldDB" id="A0A0N5CK18"/>
<gene>
    <name evidence="2" type="ORF">TCLT_LOCUS398</name>
</gene>
<evidence type="ECO:0000256" key="1">
    <source>
        <dbReference type="SAM" id="MobiDB-lite"/>
    </source>
</evidence>
<protein>
    <submittedName>
        <fullName evidence="2 4">Uncharacterized protein</fullName>
    </submittedName>
</protein>
<dbReference type="OrthoDB" id="2192635at2759"/>
<proteinExistence type="predicted"/>
<sequence length="97" mass="10872">MVGYIEKQQRNNNGDENITRNSPRFLDVEGLEVNSAKSATNTEVCADKAALLEGTQGYKYLGIVEERTSAPARERCEEVRAEILIRIERLARTALNC</sequence>
<dbReference type="EMBL" id="UYYF01000026">
    <property type="protein sequence ID" value="VDM95350.1"/>
    <property type="molecule type" value="Genomic_DNA"/>
</dbReference>
<reference evidence="2 3" key="2">
    <citation type="submission" date="2018-11" db="EMBL/GenBank/DDBJ databases">
        <authorList>
            <consortium name="Pathogen Informatics"/>
        </authorList>
    </citation>
    <scope>NUCLEOTIDE SEQUENCE [LARGE SCALE GENOMIC DNA]</scope>
</reference>
<dbReference type="WBParaSite" id="TCLT_0000039701-mRNA-1">
    <property type="protein sequence ID" value="TCLT_0000039701-mRNA-1"/>
    <property type="gene ID" value="TCLT_0000039701"/>
</dbReference>
<name>A0A0N5CK18_THECL</name>
<accession>A0A0N5CK18</accession>
<feature type="region of interest" description="Disordered" evidence="1">
    <location>
        <begin position="1"/>
        <end position="21"/>
    </location>
</feature>
<evidence type="ECO:0000313" key="3">
    <source>
        <dbReference type="Proteomes" id="UP000276776"/>
    </source>
</evidence>
<evidence type="ECO:0000313" key="2">
    <source>
        <dbReference type="EMBL" id="VDM95350.1"/>
    </source>
</evidence>
<evidence type="ECO:0000313" key="4">
    <source>
        <dbReference type="WBParaSite" id="TCLT_0000039701-mRNA-1"/>
    </source>
</evidence>
<keyword evidence="3" id="KW-1185">Reference proteome</keyword>